<evidence type="ECO:0000256" key="1">
    <source>
        <dbReference type="SAM" id="MobiDB-lite"/>
    </source>
</evidence>
<keyword evidence="2" id="KW-1133">Transmembrane helix</keyword>
<evidence type="ECO:0000313" key="4">
    <source>
        <dbReference type="Proteomes" id="UP000642070"/>
    </source>
</evidence>
<feature type="compositionally biased region" description="Low complexity" evidence="1">
    <location>
        <begin position="49"/>
        <end position="64"/>
    </location>
</feature>
<keyword evidence="2" id="KW-0472">Membrane</keyword>
<comment type="caution">
    <text evidence="3">The sequence shown here is derived from an EMBL/GenBank/DDBJ whole genome shotgun (WGS) entry which is preliminary data.</text>
</comment>
<feature type="region of interest" description="Disordered" evidence="1">
    <location>
        <begin position="28"/>
        <end position="134"/>
    </location>
</feature>
<dbReference type="RefSeq" id="WP_190255127.1">
    <property type="nucleotide sequence ID" value="NZ_BMPI01000051.1"/>
</dbReference>
<feature type="compositionally biased region" description="Pro residues" evidence="1">
    <location>
        <begin position="29"/>
        <end position="48"/>
    </location>
</feature>
<feature type="compositionally biased region" description="Low complexity" evidence="1">
    <location>
        <begin position="74"/>
        <end position="112"/>
    </location>
</feature>
<gene>
    <name evidence="3" type="ORF">GCM10007977_078540</name>
</gene>
<keyword evidence="2" id="KW-0812">Transmembrane</keyword>
<keyword evidence="4" id="KW-1185">Reference proteome</keyword>
<reference evidence="3" key="1">
    <citation type="journal article" date="2014" name="Int. J. Syst. Evol. Microbiol.">
        <title>Complete genome sequence of Corynebacterium casei LMG S-19264T (=DSM 44701T), isolated from a smear-ripened cheese.</title>
        <authorList>
            <consortium name="US DOE Joint Genome Institute (JGI-PGF)"/>
            <person name="Walter F."/>
            <person name="Albersmeier A."/>
            <person name="Kalinowski J."/>
            <person name="Ruckert C."/>
        </authorList>
    </citation>
    <scope>NUCLEOTIDE SEQUENCE</scope>
    <source>
        <strain evidence="3">JCM 19831</strain>
    </source>
</reference>
<organism evidence="3 4">
    <name type="scientific">Dactylosporangium sucinum</name>
    <dbReference type="NCBI Taxonomy" id="1424081"/>
    <lineage>
        <taxon>Bacteria</taxon>
        <taxon>Bacillati</taxon>
        <taxon>Actinomycetota</taxon>
        <taxon>Actinomycetes</taxon>
        <taxon>Micromonosporales</taxon>
        <taxon>Micromonosporaceae</taxon>
        <taxon>Dactylosporangium</taxon>
    </lineage>
</organism>
<feature type="transmembrane region" description="Helical" evidence="2">
    <location>
        <begin position="142"/>
        <end position="165"/>
    </location>
</feature>
<sequence>MQCPRCGANGIDAQGFCANCRLFRGVPGPAQPPAQPGAPGRPPTPASGPQPTNGYPATSAQPAGPATPGPATPGPAGATGAFPAAAPGPATGGVPAAPAGGPFPAAYGRSPTSPFPPVPPTSGGGYPPGHPGVPAPRPRNPLLIPGLIFGVVALLLVGAVIVYAATSGGEEDALPAAAPSVTSSASAAASASPAVTAGPSATATAEPSASASPSASAAADAACVYGVWLEEQHDEQVTVLNTGVFPFRSSGTFQRYSDTGRAVFDYGNGVHLTGTNGTSTFDYVFSGYISYTFKVENGMVVYGDPRPNGTETFFRNGVQDYSGKLLARVPQPMKINCGSVAMSLTNPAMTVQMRRTSSAP</sequence>
<dbReference type="AlphaFoldDB" id="A0A917U9T0"/>
<protein>
    <submittedName>
        <fullName evidence="3">Uncharacterized protein</fullName>
    </submittedName>
</protein>
<name>A0A917U9T0_9ACTN</name>
<reference evidence="3" key="2">
    <citation type="submission" date="2020-09" db="EMBL/GenBank/DDBJ databases">
        <authorList>
            <person name="Sun Q."/>
            <person name="Ohkuma M."/>
        </authorList>
    </citation>
    <scope>NUCLEOTIDE SEQUENCE</scope>
    <source>
        <strain evidence="3">JCM 19831</strain>
    </source>
</reference>
<evidence type="ECO:0000313" key="3">
    <source>
        <dbReference type="EMBL" id="GGM65312.1"/>
    </source>
</evidence>
<dbReference type="EMBL" id="BMPI01000051">
    <property type="protein sequence ID" value="GGM65312.1"/>
    <property type="molecule type" value="Genomic_DNA"/>
</dbReference>
<accession>A0A917U9T0</accession>
<dbReference type="Proteomes" id="UP000642070">
    <property type="component" value="Unassembled WGS sequence"/>
</dbReference>
<evidence type="ECO:0000256" key="2">
    <source>
        <dbReference type="SAM" id="Phobius"/>
    </source>
</evidence>
<proteinExistence type="predicted"/>